<feature type="domain" description="Enhanced disease resistance 4-like N-terminal" evidence="3">
    <location>
        <begin position="3"/>
        <end position="34"/>
    </location>
</feature>
<protein>
    <submittedName>
        <fullName evidence="4">Uncharacterized protein</fullName>
    </submittedName>
</protein>
<name>D8T3F1_SELML</name>
<organism evidence="5">
    <name type="scientific">Selaginella moellendorffii</name>
    <name type="common">Spikemoss</name>
    <dbReference type="NCBI Taxonomy" id="88036"/>
    <lineage>
        <taxon>Eukaryota</taxon>
        <taxon>Viridiplantae</taxon>
        <taxon>Streptophyta</taxon>
        <taxon>Embryophyta</taxon>
        <taxon>Tracheophyta</taxon>
        <taxon>Lycopodiopsida</taxon>
        <taxon>Selaginellales</taxon>
        <taxon>Selaginellaceae</taxon>
        <taxon>Selaginella</taxon>
    </lineage>
</organism>
<keyword evidence="5" id="KW-1185">Reference proteome</keyword>
<feature type="region of interest" description="Disordered" evidence="1">
    <location>
        <begin position="251"/>
        <end position="272"/>
    </location>
</feature>
<feature type="region of interest" description="Disordered" evidence="1">
    <location>
        <begin position="152"/>
        <end position="182"/>
    </location>
</feature>
<dbReference type="PANTHER" id="PTHR31105">
    <property type="entry name" value="EXTRA-LARGE G-PROTEIN-LIKE"/>
    <property type="match status" value="1"/>
</dbReference>
<dbReference type="EMBL" id="GL377669">
    <property type="protein sequence ID" value="EFJ08819.1"/>
    <property type="molecule type" value="Genomic_DNA"/>
</dbReference>
<dbReference type="PANTHER" id="PTHR31105:SF42">
    <property type="entry name" value="OS02G0258300 PROTEIN"/>
    <property type="match status" value="1"/>
</dbReference>
<dbReference type="Pfam" id="PF11331">
    <property type="entry name" value="Zn_ribbon_12"/>
    <property type="match status" value="1"/>
</dbReference>
<evidence type="ECO:0000313" key="4">
    <source>
        <dbReference type="EMBL" id="EFJ08819.1"/>
    </source>
</evidence>
<dbReference type="AlphaFoldDB" id="D8T3F1"/>
<feature type="region of interest" description="Disordered" evidence="1">
    <location>
        <begin position="418"/>
        <end position="451"/>
    </location>
</feature>
<dbReference type="eggNOG" id="ENOG502QTCM">
    <property type="taxonomic scope" value="Eukaryota"/>
</dbReference>
<gene>
    <name evidence="4" type="ORF">SELMODRAFT_428613</name>
</gene>
<dbReference type="InterPro" id="IPR055126">
    <property type="entry name" value="EDR4-like_N"/>
</dbReference>
<accession>D8T3F1</accession>
<evidence type="ECO:0000259" key="3">
    <source>
        <dbReference type="Pfam" id="PF22910"/>
    </source>
</evidence>
<evidence type="ECO:0000256" key="1">
    <source>
        <dbReference type="SAM" id="MobiDB-lite"/>
    </source>
</evidence>
<dbReference type="FunCoup" id="D8T3F1">
    <property type="interactions" value="1728"/>
</dbReference>
<proteinExistence type="predicted"/>
<feature type="compositionally biased region" description="Low complexity" evidence="1">
    <location>
        <begin position="55"/>
        <end position="64"/>
    </location>
</feature>
<feature type="compositionally biased region" description="Pro residues" evidence="1">
    <location>
        <begin position="65"/>
        <end position="74"/>
    </location>
</feature>
<dbReference type="Proteomes" id="UP000001514">
    <property type="component" value="Unassembled WGS sequence"/>
</dbReference>
<dbReference type="OrthoDB" id="2020426at2759"/>
<dbReference type="Pfam" id="PF22910">
    <property type="entry name" value="EDR4-like_1st"/>
    <property type="match status" value="1"/>
</dbReference>
<reference evidence="4 5" key="1">
    <citation type="journal article" date="2011" name="Science">
        <title>The Selaginella genome identifies genetic changes associated with the evolution of vascular plants.</title>
        <authorList>
            <person name="Banks J.A."/>
            <person name="Nishiyama T."/>
            <person name="Hasebe M."/>
            <person name="Bowman J.L."/>
            <person name="Gribskov M."/>
            <person name="dePamphilis C."/>
            <person name="Albert V.A."/>
            <person name="Aono N."/>
            <person name="Aoyama T."/>
            <person name="Ambrose B.A."/>
            <person name="Ashton N.W."/>
            <person name="Axtell M.J."/>
            <person name="Barker E."/>
            <person name="Barker M.S."/>
            <person name="Bennetzen J.L."/>
            <person name="Bonawitz N.D."/>
            <person name="Chapple C."/>
            <person name="Cheng C."/>
            <person name="Correa L.G."/>
            <person name="Dacre M."/>
            <person name="DeBarry J."/>
            <person name="Dreyer I."/>
            <person name="Elias M."/>
            <person name="Engstrom E.M."/>
            <person name="Estelle M."/>
            <person name="Feng L."/>
            <person name="Finet C."/>
            <person name="Floyd S.K."/>
            <person name="Frommer W.B."/>
            <person name="Fujita T."/>
            <person name="Gramzow L."/>
            <person name="Gutensohn M."/>
            <person name="Harholt J."/>
            <person name="Hattori M."/>
            <person name="Heyl A."/>
            <person name="Hirai T."/>
            <person name="Hiwatashi Y."/>
            <person name="Ishikawa M."/>
            <person name="Iwata M."/>
            <person name="Karol K.G."/>
            <person name="Koehler B."/>
            <person name="Kolukisaoglu U."/>
            <person name="Kubo M."/>
            <person name="Kurata T."/>
            <person name="Lalonde S."/>
            <person name="Li K."/>
            <person name="Li Y."/>
            <person name="Litt A."/>
            <person name="Lyons E."/>
            <person name="Manning G."/>
            <person name="Maruyama T."/>
            <person name="Michael T.P."/>
            <person name="Mikami K."/>
            <person name="Miyazaki S."/>
            <person name="Morinaga S."/>
            <person name="Murata T."/>
            <person name="Mueller-Roeber B."/>
            <person name="Nelson D.R."/>
            <person name="Obara M."/>
            <person name="Oguri Y."/>
            <person name="Olmstead R.G."/>
            <person name="Onodera N."/>
            <person name="Petersen B.L."/>
            <person name="Pils B."/>
            <person name="Prigge M."/>
            <person name="Rensing S.A."/>
            <person name="Riano-Pachon D.M."/>
            <person name="Roberts A.W."/>
            <person name="Sato Y."/>
            <person name="Scheller H.V."/>
            <person name="Schulz B."/>
            <person name="Schulz C."/>
            <person name="Shakirov E.V."/>
            <person name="Shibagaki N."/>
            <person name="Shinohara N."/>
            <person name="Shippen D.E."/>
            <person name="Soerensen I."/>
            <person name="Sotooka R."/>
            <person name="Sugimoto N."/>
            <person name="Sugita M."/>
            <person name="Sumikawa N."/>
            <person name="Tanurdzic M."/>
            <person name="Theissen G."/>
            <person name="Ulvskov P."/>
            <person name="Wakazuki S."/>
            <person name="Weng J.K."/>
            <person name="Willats W.W."/>
            <person name="Wipf D."/>
            <person name="Wolf P.G."/>
            <person name="Yang L."/>
            <person name="Zimmer A.D."/>
            <person name="Zhu Q."/>
            <person name="Mitros T."/>
            <person name="Hellsten U."/>
            <person name="Loque D."/>
            <person name="Otillar R."/>
            <person name="Salamov A."/>
            <person name="Schmutz J."/>
            <person name="Shapiro H."/>
            <person name="Lindquist E."/>
            <person name="Lucas S."/>
            <person name="Rokhsar D."/>
            <person name="Grigoriev I.V."/>
        </authorList>
    </citation>
    <scope>NUCLEOTIDE SEQUENCE [LARGE SCALE GENOMIC DNA]</scope>
</reference>
<feature type="domain" description="Probable zinc-ribbon" evidence="2">
    <location>
        <begin position="299"/>
        <end position="340"/>
    </location>
</feature>
<feature type="compositionally biased region" description="Low complexity" evidence="1">
    <location>
        <begin position="251"/>
        <end position="264"/>
    </location>
</feature>
<evidence type="ECO:0000313" key="5">
    <source>
        <dbReference type="Proteomes" id="UP000001514"/>
    </source>
</evidence>
<feature type="compositionally biased region" description="Low complexity" evidence="1">
    <location>
        <begin position="481"/>
        <end position="496"/>
    </location>
</feature>
<feature type="compositionally biased region" description="Polar residues" evidence="1">
    <location>
        <begin position="435"/>
        <end position="451"/>
    </location>
</feature>
<dbReference type="HOGENOM" id="CLU_411290_0_0_1"/>
<dbReference type="KEGG" id="smo:SELMODRAFT_428613"/>
<dbReference type="Gramene" id="EFJ08819">
    <property type="protein sequence ID" value="EFJ08819"/>
    <property type="gene ID" value="SELMODRAFT_428613"/>
</dbReference>
<dbReference type="InParanoid" id="D8T3F1"/>
<dbReference type="GO" id="GO:1900150">
    <property type="term" value="P:regulation of defense response to fungus"/>
    <property type="evidence" value="ECO:0007669"/>
    <property type="project" value="InterPro"/>
</dbReference>
<feature type="region of interest" description="Disordered" evidence="1">
    <location>
        <begin position="55"/>
        <end position="130"/>
    </location>
</feature>
<dbReference type="STRING" id="88036.D8T3F1"/>
<dbReference type="InterPro" id="IPR021480">
    <property type="entry name" value="Zinc_ribbon_12"/>
</dbReference>
<feature type="region of interest" description="Disordered" evidence="1">
    <location>
        <begin position="475"/>
        <end position="500"/>
    </location>
</feature>
<dbReference type="InterPro" id="IPR040244">
    <property type="entry name" value="EDR4-like"/>
</dbReference>
<evidence type="ECO:0000259" key="2">
    <source>
        <dbReference type="Pfam" id="PF11331"/>
    </source>
</evidence>
<sequence>MTRIVHCPGCKELLVEPTAGVTIYQCVNCLTVLIAKHARSSLAVAADQNQNNAAAAAAAAKASTPSPPPPPPPLYKHRERQPIAIPNPSPLPGNPLDASASPLYTPRNGIGSGSERMSSAAAPAPAPAPAAIDEDNSLLLQDMRKLAREAFPAQAQAPEDGKNATTRLASSNGSSAGNGGRMTRQELDEFTFPRQARDLDAMSDYHSTLEELDSSAQSDDLRRKSCVHDLHPVEAPTSTAATETGEDLRCNAAARRSRNSSSSSDALGGHEEDHHLAMVAVTAGPAGNKKKRAYPPLNSPYVVCQHCDKLLEVPRSLPPSKTSVQKLRCGACHSISKFALADVEHERKQQLGIVPVDSFDRSSGGSTMKNASGIDHNRKMDMVAMMMSSSSSPVPGSAPASYHAAHFHLQKRITDNITSNSKGYESAPEFHHGASASTPSSHARTISAGSSSTVPLAPCLHELFGYESPSQFLKVADNKSTRSSTKSSSETSPKPKAGGGGIKALLLKSIQEISKLHFQQQHYSVVTINGATIPDELVRKAEELAGPIHPGNYWYDYRAGFWGVMGGPCIGIVPPCIEEFKHPAMPVNCAGGKTGVVINGRELHQQDLQVLAKRGLPSIPNTSYTIDIDGVVVDLATGNEIRCLGKLAPSIEKRGVGFGMFPLSRGLT</sequence>